<dbReference type="Proteomes" id="UP000195569">
    <property type="component" value="Unassembled WGS sequence"/>
</dbReference>
<organism evidence="1 2">
    <name type="scientific">Paraburkholderia piptadeniae</name>
    <dbReference type="NCBI Taxonomy" id="1701573"/>
    <lineage>
        <taxon>Bacteria</taxon>
        <taxon>Pseudomonadati</taxon>
        <taxon>Pseudomonadota</taxon>
        <taxon>Betaproteobacteria</taxon>
        <taxon>Burkholderiales</taxon>
        <taxon>Burkholderiaceae</taxon>
        <taxon>Paraburkholderia</taxon>
    </lineage>
</organism>
<dbReference type="RefSeq" id="WP_143811164.1">
    <property type="nucleotide sequence ID" value="NZ_CYGY02000102.1"/>
</dbReference>
<dbReference type="AlphaFoldDB" id="A0A1N7SUK0"/>
<keyword evidence="2" id="KW-1185">Reference proteome</keyword>
<evidence type="ECO:0000313" key="2">
    <source>
        <dbReference type="Proteomes" id="UP000195569"/>
    </source>
</evidence>
<reference evidence="1" key="1">
    <citation type="submission" date="2016-12" db="EMBL/GenBank/DDBJ databases">
        <authorList>
            <person name="Moulin L."/>
        </authorList>
    </citation>
    <scope>NUCLEOTIDE SEQUENCE [LARGE SCALE GENOMIC DNA]</scope>
    <source>
        <strain evidence="1">STM 7183</strain>
    </source>
</reference>
<gene>
    <name evidence="1" type="ORF">BN2476_1020005</name>
</gene>
<sequence>MKTDEQVLYVYRCKACGHAGDVYLDDDSHEGEPGNCDSCGEPVVLELDGGVRFVRGSQ</sequence>
<dbReference type="EMBL" id="CYGY02000102">
    <property type="protein sequence ID" value="SIT51146.1"/>
    <property type="molecule type" value="Genomic_DNA"/>
</dbReference>
<proteinExistence type="predicted"/>
<dbReference type="OrthoDB" id="9006242at2"/>
<comment type="caution">
    <text evidence="1">The sequence shown here is derived from an EMBL/GenBank/DDBJ whole genome shotgun (WGS) entry which is preliminary data.</text>
</comment>
<protein>
    <submittedName>
        <fullName evidence="1">Uncharacterized protein</fullName>
    </submittedName>
</protein>
<name>A0A1N7SUK0_9BURK</name>
<evidence type="ECO:0000313" key="1">
    <source>
        <dbReference type="EMBL" id="SIT51146.1"/>
    </source>
</evidence>
<accession>A0A1N7SUK0</accession>